<dbReference type="SUPFAM" id="SSF53756">
    <property type="entry name" value="UDP-Glycosyltransferase/glycogen phosphorylase"/>
    <property type="match status" value="1"/>
</dbReference>
<proteinExistence type="predicted"/>
<dbReference type="Pfam" id="PF04464">
    <property type="entry name" value="Glyphos_transf"/>
    <property type="match status" value="1"/>
</dbReference>
<dbReference type="InterPro" id="IPR043148">
    <property type="entry name" value="TagF_C"/>
</dbReference>
<dbReference type="InterPro" id="IPR007554">
    <property type="entry name" value="Glycerophosphate_synth"/>
</dbReference>
<evidence type="ECO:0000313" key="1">
    <source>
        <dbReference type="EMBL" id="TVU84971.1"/>
    </source>
</evidence>
<sequence length="355" mass="41436">MFVYFDVLHIYYIPQYLPVIKKLTKKGHKCVLIFYKSQDAKLISVCNKFIADNRLSAVWLNDTSQAFAFYQKSEVDWIIFGNAFPQSEKLNKKTALMQHGIGPKQCYYDVSNAGMTVRFVEGVHRKNRLQSLYPNGTFIDSGYAKLDPLFDYSVEKISLEKLGLDPNKRTLLYAPTFYPSSIECMSDHFADDFADYNIIIKPHFFTLTKPRYKKQRFKLANWKKHTNVYIADENQFDLTPFIAVADIMLSDASSAIFEFAALDKPVIWCDFYKLRWSYRGIFSFRLKGRLDDDIHYFNEICYPAKHYQDLANMINQSSYESDVFKENRARLIKLLAGKMDGLSAERIANYLEENK</sequence>
<organism evidence="1 2">
    <name type="scientific">Pseudoalteromonas neustonica</name>
    <dbReference type="NCBI Taxonomy" id="1840331"/>
    <lineage>
        <taxon>Bacteria</taxon>
        <taxon>Pseudomonadati</taxon>
        <taxon>Pseudomonadota</taxon>
        <taxon>Gammaproteobacteria</taxon>
        <taxon>Alteromonadales</taxon>
        <taxon>Pseudoalteromonadaceae</taxon>
        <taxon>Pseudoalteromonas</taxon>
    </lineage>
</organism>
<gene>
    <name evidence="1" type="ORF">FQP85_04790</name>
</gene>
<accession>A0ABY3FGA2</accession>
<name>A0ABY3FGA2_9GAMM</name>
<reference evidence="1 2" key="1">
    <citation type="submission" date="2019-07" db="EMBL/GenBank/DDBJ databases">
        <title>Diversity of Bacteria from Kongsfjorden, Arctic.</title>
        <authorList>
            <person name="Yu Y."/>
        </authorList>
    </citation>
    <scope>NUCLEOTIDE SEQUENCE [LARGE SCALE GENOMIC DNA]</scope>
    <source>
        <strain evidence="1 2">SM1927</strain>
    </source>
</reference>
<dbReference type="Proteomes" id="UP000317938">
    <property type="component" value="Unassembled WGS sequence"/>
</dbReference>
<keyword evidence="2" id="KW-1185">Reference proteome</keyword>
<dbReference type="Gene3D" id="3.40.50.12580">
    <property type="match status" value="1"/>
</dbReference>
<dbReference type="RefSeq" id="WP_145234726.1">
    <property type="nucleotide sequence ID" value="NZ_VNFF01000004.1"/>
</dbReference>
<evidence type="ECO:0000313" key="2">
    <source>
        <dbReference type="Proteomes" id="UP000317938"/>
    </source>
</evidence>
<comment type="caution">
    <text evidence="1">The sequence shown here is derived from an EMBL/GenBank/DDBJ whole genome shotgun (WGS) entry which is preliminary data.</text>
</comment>
<protein>
    <submittedName>
        <fullName evidence="1">CDP-glycerol--poly(Glycerophosphate) glycerophosphotransferase</fullName>
    </submittedName>
</protein>
<dbReference type="EMBL" id="VNFF01000004">
    <property type="protein sequence ID" value="TVU84971.1"/>
    <property type="molecule type" value="Genomic_DNA"/>
</dbReference>